<evidence type="ECO:0000256" key="2">
    <source>
        <dbReference type="ARBA" id="ARBA00022803"/>
    </source>
</evidence>
<dbReference type="PANTHER" id="PTHR46035:SF1">
    <property type="entry name" value="TETRATRICOPEPTIDE REPEAT PROTEIN 4"/>
    <property type="match status" value="1"/>
</dbReference>
<keyword evidence="1" id="KW-0677">Repeat</keyword>
<accession>A0AAN7PWZ8</accession>
<dbReference type="Proteomes" id="UP001353858">
    <property type="component" value="Unassembled WGS sequence"/>
</dbReference>
<dbReference type="InterPro" id="IPR011990">
    <property type="entry name" value="TPR-like_helical_dom_sf"/>
</dbReference>
<dbReference type="CDD" id="cd21380">
    <property type="entry name" value="CTWD_Cns1"/>
    <property type="match status" value="1"/>
</dbReference>
<comment type="caution">
    <text evidence="5">The sequence shown here is derived from an EMBL/GenBank/DDBJ whole genome shotgun (WGS) entry which is preliminary data.</text>
</comment>
<dbReference type="GO" id="GO:0030544">
    <property type="term" value="F:Hsp70 protein binding"/>
    <property type="evidence" value="ECO:0007669"/>
    <property type="project" value="TreeGrafter"/>
</dbReference>
<proteinExistence type="inferred from homology"/>
<evidence type="ECO:0000259" key="4">
    <source>
        <dbReference type="Pfam" id="PF18972"/>
    </source>
</evidence>
<dbReference type="EMBL" id="JARPUR010000004">
    <property type="protein sequence ID" value="KAK4878437.1"/>
    <property type="molecule type" value="Genomic_DNA"/>
</dbReference>
<protein>
    <recommendedName>
        <fullName evidence="4">Cns1/TTC4 wheel domain-containing protein</fullName>
    </recommendedName>
</protein>
<keyword evidence="6" id="KW-1185">Reference proteome</keyword>
<sequence>MENSDKSPITNEQRLALAAKLDKELDDFIDSLEKRPYTEGWPEDRWQEEMEKHPFFMKKLPEAGEELNPLMEGLQQLKYDPNENTPEELANAYKEDGNFNFKHKNYRLAIIAYTEGLKIKCGNPNIDATLLNNRSAANYFLKNYRSALIDSEWALKYKPDYDKALIRAAYCCFEIKQYEKAIHYCDIILKKNFDTQTTELRCKCVRGRKELERNARKQKKVDEEKTTKEVALLGRILNSGINLDSAKLENLKPQVPELADHMVHLNEDKLVWPVIFTYPEYRVMDFIQEFQDDDCFYMHLERIFEVAADWDIDKKYVVKDVQVYFEGRDNQIYPVHADQTLGAVLMNRGYVLKAGTPSFIIFVRNSVAESSFLKHRS</sequence>
<dbReference type="PANTHER" id="PTHR46035">
    <property type="entry name" value="TETRATRICOPEPTIDE REPEAT PROTEIN 4"/>
    <property type="match status" value="1"/>
</dbReference>
<dbReference type="InterPro" id="IPR044059">
    <property type="entry name" value="Csn1/TTC4_wheel"/>
</dbReference>
<dbReference type="Pfam" id="PF18972">
    <property type="entry name" value="Wheel"/>
    <property type="match status" value="1"/>
</dbReference>
<name>A0AAN7PWZ8_9COLE</name>
<dbReference type="GO" id="GO:0005634">
    <property type="term" value="C:nucleus"/>
    <property type="evidence" value="ECO:0007669"/>
    <property type="project" value="TreeGrafter"/>
</dbReference>
<organism evidence="5 6">
    <name type="scientific">Aquatica leii</name>
    <dbReference type="NCBI Taxonomy" id="1421715"/>
    <lineage>
        <taxon>Eukaryota</taxon>
        <taxon>Metazoa</taxon>
        <taxon>Ecdysozoa</taxon>
        <taxon>Arthropoda</taxon>
        <taxon>Hexapoda</taxon>
        <taxon>Insecta</taxon>
        <taxon>Pterygota</taxon>
        <taxon>Neoptera</taxon>
        <taxon>Endopterygota</taxon>
        <taxon>Coleoptera</taxon>
        <taxon>Polyphaga</taxon>
        <taxon>Elateriformia</taxon>
        <taxon>Elateroidea</taxon>
        <taxon>Lampyridae</taxon>
        <taxon>Luciolinae</taxon>
        <taxon>Aquatica</taxon>
    </lineage>
</organism>
<dbReference type="GO" id="GO:0005829">
    <property type="term" value="C:cytosol"/>
    <property type="evidence" value="ECO:0007669"/>
    <property type="project" value="TreeGrafter"/>
</dbReference>
<feature type="domain" description="Cns1/TTC4 wheel" evidence="4">
    <location>
        <begin position="267"/>
        <end position="367"/>
    </location>
</feature>
<comment type="similarity">
    <text evidence="3">Belongs to the TTC4 family.</text>
</comment>
<keyword evidence="2" id="KW-0802">TPR repeat</keyword>
<dbReference type="GO" id="GO:0006457">
    <property type="term" value="P:protein folding"/>
    <property type="evidence" value="ECO:0007669"/>
    <property type="project" value="TreeGrafter"/>
</dbReference>
<evidence type="ECO:0000313" key="5">
    <source>
        <dbReference type="EMBL" id="KAK4878437.1"/>
    </source>
</evidence>
<dbReference type="AlphaFoldDB" id="A0AAN7PWZ8"/>
<dbReference type="SMART" id="SM00028">
    <property type="entry name" value="TPR"/>
    <property type="match status" value="3"/>
</dbReference>
<reference evidence="6" key="1">
    <citation type="submission" date="2023-01" db="EMBL/GenBank/DDBJ databases">
        <title>Key to firefly adult light organ development and bioluminescence: homeobox transcription factors regulate luciferase expression and transportation to peroxisome.</title>
        <authorList>
            <person name="Fu X."/>
        </authorList>
    </citation>
    <scope>NUCLEOTIDE SEQUENCE [LARGE SCALE GENOMIC DNA]</scope>
</reference>
<dbReference type="GO" id="GO:0051879">
    <property type="term" value="F:Hsp90 protein binding"/>
    <property type="evidence" value="ECO:0007669"/>
    <property type="project" value="InterPro"/>
</dbReference>
<evidence type="ECO:0000256" key="1">
    <source>
        <dbReference type="ARBA" id="ARBA00022737"/>
    </source>
</evidence>
<dbReference type="SUPFAM" id="SSF48452">
    <property type="entry name" value="TPR-like"/>
    <property type="match status" value="1"/>
</dbReference>
<dbReference type="Gene3D" id="1.25.40.10">
    <property type="entry name" value="Tetratricopeptide repeat domain"/>
    <property type="match status" value="1"/>
</dbReference>
<evidence type="ECO:0000256" key="3">
    <source>
        <dbReference type="ARBA" id="ARBA00023602"/>
    </source>
</evidence>
<gene>
    <name evidence="5" type="ORF">RN001_010943</name>
</gene>
<dbReference type="InterPro" id="IPR019734">
    <property type="entry name" value="TPR_rpt"/>
</dbReference>
<evidence type="ECO:0000313" key="6">
    <source>
        <dbReference type="Proteomes" id="UP001353858"/>
    </source>
</evidence>